<dbReference type="PROSITE" id="PS50059">
    <property type="entry name" value="FKBP_PPIASE"/>
    <property type="match status" value="1"/>
</dbReference>
<evidence type="ECO:0000256" key="3">
    <source>
        <dbReference type="ARBA" id="ARBA00023110"/>
    </source>
</evidence>
<evidence type="ECO:0000256" key="2">
    <source>
        <dbReference type="ARBA" id="ARBA00006577"/>
    </source>
</evidence>
<keyword evidence="3 5" id="KW-0697">Rotamase</keyword>
<name>A0ABP5VQ95_9ACTN</name>
<dbReference type="EMBL" id="BAAARW010000005">
    <property type="protein sequence ID" value="GAA2407329.1"/>
    <property type="molecule type" value="Genomic_DNA"/>
</dbReference>
<evidence type="ECO:0000256" key="5">
    <source>
        <dbReference type="PROSITE-ProRule" id="PRU00277"/>
    </source>
</evidence>
<feature type="domain" description="PPIase FKBP-type" evidence="8">
    <location>
        <begin position="35"/>
        <end position="124"/>
    </location>
</feature>
<keyword evidence="10" id="KW-1185">Reference proteome</keyword>
<feature type="region of interest" description="Disordered" evidence="7">
    <location>
        <begin position="1"/>
        <end position="34"/>
    </location>
</feature>
<comment type="catalytic activity">
    <reaction evidence="1 5 6">
        <text>[protein]-peptidylproline (omega=180) = [protein]-peptidylproline (omega=0)</text>
        <dbReference type="Rhea" id="RHEA:16237"/>
        <dbReference type="Rhea" id="RHEA-COMP:10747"/>
        <dbReference type="Rhea" id="RHEA-COMP:10748"/>
        <dbReference type="ChEBI" id="CHEBI:83833"/>
        <dbReference type="ChEBI" id="CHEBI:83834"/>
        <dbReference type="EC" id="5.2.1.8"/>
    </reaction>
</comment>
<organism evidence="9 10">
    <name type="scientific">Actinomadura vinacea</name>
    <dbReference type="NCBI Taxonomy" id="115336"/>
    <lineage>
        <taxon>Bacteria</taxon>
        <taxon>Bacillati</taxon>
        <taxon>Actinomycetota</taxon>
        <taxon>Actinomycetes</taxon>
        <taxon>Streptosporangiales</taxon>
        <taxon>Thermomonosporaceae</taxon>
        <taxon>Actinomadura</taxon>
    </lineage>
</organism>
<dbReference type="InterPro" id="IPR046357">
    <property type="entry name" value="PPIase_dom_sf"/>
</dbReference>
<dbReference type="Pfam" id="PF00254">
    <property type="entry name" value="FKBP_C"/>
    <property type="match status" value="1"/>
</dbReference>
<accession>A0ABP5VQ95</accession>
<evidence type="ECO:0000256" key="1">
    <source>
        <dbReference type="ARBA" id="ARBA00000971"/>
    </source>
</evidence>
<comment type="caution">
    <text evidence="9">The sequence shown here is derived from an EMBL/GenBank/DDBJ whole genome shotgun (WGS) entry which is preliminary data.</text>
</comment>
<dbReference type="RefSeq" id="WP_344587790.1">
    <property type="nucleotide sequence ID" value="NZ_BAAARW010000005.1"/>
</dbReference>
<dbReference type="PANTHER" id="PTHR43811">
    <property type="entry name" value="FKBP-TYPE PEPTIDYL-PROLYL CIS-TRANS ISOMERASE FKPA"/>
    <property type="match status" value="1"/>
</dbReference>
<evidence type="ECO:0000313" key="10">
    <source>
        <dbReference type="Proteomes" id="UP001501231"/>
    </source>
</evidence>
<dbReference type="EC" id="5.2.1.8" evidence="6"/>
<evidence type="ECO:0000256" key="7">
    <source>
        <dbReference type="SAM" id="MobiDB-lite"/>
    </source>
</evidence>
<protein>
    <recommendedName>
        <fullName evidence="6">Peptidyl-prolyl cis-trans isomerase</fullName>
        <ecNumber evidence="6">5.2.1.8</ecNumber>
    </recommendedName>
</protein>
<dbReference type="Gene3D" id="3.10.50.40">
    <property type="match status" value="1"/>
</dbReference>
<dbReference type="Proteomes" id="UP001501231">
    <property type="component" value="Unassembled WGS sequence"/>
</dbReference>
<evidence type="ECO:0000313" key="9">
    <source>
        <dbReference type="EMBL" id="GAA2407329.1"/>
    </source>
</evidence>
<gene>
    <name evidence="9" type="ORF">GCM10010191_14560</name>
</gene>
<evidence type="ECO:0000256" key="4">
    <source>
        <dbReference type="ARBA" id="ARBA00023235"/>
    </source>
</evidence>
<proteinExistence type="inferred from homology"/>
<evidence type="ECO:0000256" key="6">
    <source>
        <dbReference type="RuleBase" id="RU003915"/>
    </source>
</evidence>
<comment type="similarity">
    <text evidence="2 6">Belongs to the FKBP-type PPIase family.</text>
</comment>
<keyword evidence="4 5" id="KW-0413">Isomerase</keyword>
<sequence>MALERPEIDFPEGQPPEYLDITDITVGDGPEAAKGSQVSMHYVGVSFSTGEEFDASWNRGGTLDFTLGGGQVIKGWDMGIAGMKVGGRRKLVIPPHLAYGNQSPSPRIKPGETLIFVVDLVGVS</sequence>
<dbReference type="GO" id="GO:0016853">
    <property type="term" value="F:isomerase activity"/>
    <property type="evidence" value="ECO:0007669"/>
    <property type="project" value="UniProtKB-KW"/>
</dbReference>
<reference evidence="10" key="1">
    <citation type="journal article" date="2019" name="Int. J. Syst. Evol. Microbiol.">
        <title>The Global Catalogue of Microorganisms (GCM) 10K type strain sequencing project: providing services to taxonomists for standard genome sequencing and annotation.</title>
        <authorList>
            <consortium name="The Broad Institute Genomics Platform"/>
            <consortium name="The Broad Institute Genome Sequencing Center for Infectious Disease"/>
            <person name="Wu L."/>
            <person name="Ma J."/>
        </authorList>
    </citation>
    <scope>NUCLEOTIDE SEQUENCE [LARGE SCALE GENOMIC DNA]</scope>
    <source>
        <strain evidence="10">JCM 3325</strain>
    </source>
</reference>
<evidence type="ECO:0000259" key="8">
    <source>
        <dbReference type="PROSITE" id="PS50059"/>
    </source>
</evidence>
<dbReference type="PANTHER" id="PTHR43811:SF19">
    <property type="entry name" value="39 KDA FK506-BINDING NUCLEAR PROTEIN"/>
    <property type="match status" value="1"/>
</dbReference>
<dbReference type="SUPFAM" id="SSF54534">
    <property type="entry name" value="FKBP-like"/>
    <property type="match status" value="1"/>
</dbReference>
<dbReference type="InterPro" id="IPR001179">
    <property type="entry name" value="PPIase_FKBP_dom"/>
</dbReference>